<dbReference type="PANTHER" id="PTHR15160:SF1">
    <property type="entry name" value="VON HIPPEL-LINDAU DISEASE TUMOR SUPPRESSOR"/>
    <property type="match status" value="1"/>
</dbReference>
<sequence>MVPVKVKTLIVVSAPAPSILVLQPVEEPIQPGKYRIVPIWVGANEAAQLGVALEKARFARPMTHDLFLDALTNLDARVDHVVISGVKGAMFFARLTLKQHERLVDLDARPSDAIALAIRQQAPLYIDEEVLERASFPYVFKNESDATEEIEEFRSFLAELAPEDFEE</sequence>
<dbReference type="SUPFAM" id="SSF103256">
    <property type="entry name" value="Hypothetical protein TM0160"/>
    <property type="match status" value="1"/>
</dbReference>
<feature type="domain" description="BFN" evidence="1">
    <location>
        <begin position="1"/>
        <end position="138"/>
    </location>
</feature>
<evidence type="ECO:0000313" key="2">
    <source>
        <dbReference type="EMBL" id="MDJ1649956.1"/>
    </source>
</evidence>
<dbReference type="PANTHER" id="PTHR15160">
    <property type="entry name" value="VON HIPPEL-LINDAU PROTEIN"/>
    <property type="match status" value="1"/>
</dbReference>
<proteinExistence type="predicted"/>
<keyword evidence="3" id="KW-1185">Reference proteome</keyword>
<comment type="caution">
    <text evidence="2">The sequence shown here is derived from an EMBL/GenBank/DDBJ whole genome shotgun (WGS) entry which is preliminary data.</text>
</comment>
<dbReference type="EMBL" id="JASJEU010000007">
    <property type="protein sequence ID" value="MDJ1649956.1"/>
    <property type="molecule type" value="Genomic_DNA"/>
</dbReference>
<gene>
    <name evidence="2" type="ORF">QNJ86_04015</name>
</gene>
<dbReference type="InterPro" id="IPR003729">
    <property type="entry name" value="Bi_nuclease_dom"/>
</dbReference>
<organism evidence="2 3">
    <name type="scientific">Gordonibacter faecis</name>
    <dbReference type="NCBI Taxonomy" id="3047475"/>
    <lineage>
        <taxon>Bacteria</taxon>
        <taxon>Bacillati</taxon>
        <taxon>Actinomycetota</taxon>
        <taxon>Coriobacteriia</taxon>
        <taxon>Eggerthellales</taxon>
        <taxon>Eggerthellaceae</taxon>
        <taxon>Gordonibacter</taxon>
    </lineage>
</organism>
<reference evidence="2 3" key="1">
    <citation type="submission" date="2023-05" db="EMBL/GenBank/DDBJ databases">
        <title>Gordonibacter KGMB12511T sp. nov., isolated from faeces of healthy Korean.</title>
        <authorList>
            <person name="Kim H.S."/>
            <person name="Kim J.-S."/>
            <person name="Suh M.K."/>
            <person name="Eom M.K."/>
            <person name="Do H.E."/>
            <person name="Lee J.-S."/>
        </authorList>
    </citation>
    <scope>NUCLEOTIDE SEQUENCE [LARGE SCALE GENOMIC DNA]</scope>
    <source>
        <strain evidence="2 3">KGMB12511</strain>
    </source>
</reference>
<dbReference type="InterPro" id="IPR036104">
    <property type="entry name" value="BFN_sf"/>
</dbReference>
<evidence type="ECO:0000259" key="1">
    <source>
        <dbReference type="PROSITE" id="PS51658"/>
    </source>
</evidence>
<dbReference type="Gene3D" id="3.10.690.10">
    <property type="entry name" value="Bifunctional nuclease domain"/>
    <property type="match status" value="1"/>
</dbReference>
<name>A0ABT7DKA3_9ACTN</name>
<accession>A0ABT7DKA3</accession>
<evidence type="ECO:0000313" key="3">
    <source>
        <dbReference type="Proteomes" id="UP001232750"/>
    </source>
</evidence>
<dbReference type="PROSITE" id="PS51658">
    <property type="entry name" value="BFN"/>
    <property type="match status" value="1"/>
</dbReference>
<dbReference type="Proteomes" id="UP001232750">
    <property type="component" value="Unassembled WGS sequence"/>
</dbReference>
<protein>
    <submittedName>
        <fullName evidence="2">Bifunctional nuclease family protein</fullName>
    </submittedName>
</protein>
<dbReference type="RefSeq" id="WP_283831301.1">
    <property type="nucleotide sequence ID" value="NZ_JASJEU010000007.1"/>
</dbReference>
<dbReference type="Pfam" id="PF02577">
    <property type="entry name" value="BFN_dom"/>
    <property type="match status" value="1"/>
</dbReference>